<evidence type="ECO:0000256" key="1">
    <source>
        <dbReference type="SAM" id="Phobius"/>
    </source>
</evidence>
<keyword evidence="3" id="KW-1185">Reference proteome</keyword>
<organism evidence="2 3">
    <name type="scientific">Globisporangium ultimum (strain ATCC 200006 / CBS 805.95 / DAOM BR144)</name>
    <name type="common">Pythium ultimum</name>
    <dbReference type="NCBI Taxonomy" id="431595"/>
    <lineage>
        <taxon>Eukaryota</taxon>
        <taxon>Sar</taxon>
        <taxon>Stramenopiles</taxon>
        <taxon>Oomycota</taxon>
        <taxon>Peronosporomycetes</taxon>
        <taxon>Pythiales</taxon>
        <taxon>Pythiaceae</taxon>
        <taxon>Globisporangium</taxon>
    </lineage>
</organism>
<proteinExistence type="predicted"/>
<dbReference type="eggNOG" id="KOG4510">
    <property type="taxonomic scope" value="Eukaryota"/>
</dbReference>
<accession>K3X111</accession>
<reference evidence="2" key="3">
    <citation type="submission" date="2015-02" db="UniProtKB">
        <authorList>
            <consortium name="EnsemblProtists"/>
        </authorList>
    </citation>
    <scope>IDENTIFICATION</scope>
    <source>
        <strain evidence="2">DAOM BR144</strain>
    </source>
</reference>
<dbReference type="HOGENOM" id="CLU_1974973_0_0_1"/>
<evidence type="ECO:0008006" key="4">
    <source>
        <dbReference type="Google" id="ProtNLM"/>
    </source>
</evidence>
<reference evidence="3" key="1">
    <citation type="journal article" date="2010" name="Genome Biol.">
        <title>Genome sequence of the necrotrophic plant pathogen Pythium ultimum reveals original pathogenicity mechanisms and effector repertoire.</title>
        <authorList>
            <person name="Levesque C.A."/>
            <person name="Brouwer H."/>
            <person name="Cano L."/>
            <person name="Hamilton J.P."/>
            <person name="Holt C."/>
            <person name="Huitema E."/>
            <person name="Raffaele S."/>
            <person name="Robideau G.P."/>
            <person name="Thines M."/>
            <person name="Win J."/>
            <person name="Zerillo M.M."/>
            <person name="Beakes G.W."/>
            <person name="Boore J.L."/>
            <person name="Busam D."/>
            <person name="Dumas B."/>
            <person name="Ferriera S."/>
            <person name="Fuerstenberg S.I."/>
            <person name="Gachon C.M."/>
            <person name="Gaulin E."/>
            <person name="Govers F."/>
            <person name="Grenville-Briggs L."/>
            <person name="Horner N."/>
            <person name="Hostetler J."/>
            <person name="Jiang R.H."/>
            <person name="Johnson J."/>
            <person name="Krajaejun T."/>
            <person name="Lin H."/>
            <person name="Meijer H.J."/>
            <person name="Moore B."/>
            <person name="Morris P."/>
            <person name="Phuntmart V."/>
            <person name="Puiu D."/>
            <person name="Shetty J."/>
            <person name="Stajich J.E."/>
            <person name="Tripathy S."/>
            <person name="Wawra S."/>
            <person name="van West P."/>
            <person name="Whitty B.R."/>
            <person name="Coutinho P.M."/>
            <person name="Henrissat B."/>
            <person name="Martin F."/>
            <person name="Thomas P.D."/>
            <person name="Tyler B.M."/>
            <person name="De Vries R.P."/>
            <person name="Kamoun S."/>
            <person name="Yandell M."/>
            <person name="Tisserat N."/>
            <person name="Buell C.R."/>
        </authorList>
    </citation>
    <scope>NUCLEOTIDE SEQUENCE</scope>
    <source>
        <strain evidence="3">DAOM:BR144</strain>
    </source>
</reference>
<keyword evidence="1" id="KW-0812">Transmembrane</keyword>
<reference evidence="3" key="2">
    <citation type="submission" date="2010-04" db="EMBL/GenBank/DDBJ databases">
        <authorList>
            <person name="Buell R."/>
            <person name="Hamilton J."/>
            <person name="Hostetler J."/>
        </authorList>
    </citation>
    <scope>NUCLEOTIDE SEQUENCE [LARGE SCALE GENOMIC DNA]</scope>
    <source>
        <strain evidence="3">DAOM:BR144</strain>
    </source>
</reference>
<protein>
    <recommendedName>
        <fullName evidence="4">EamA domain-containing protein</fullName>
    </recommendedName>
</protein>
<feature type="transmembrane region" description="Helical" evidence="1">
    <location>
        <begin position="6"/>
        <end position="23"/>
    </location>
</feature>
<feature type="transmembrane region" description="Helical" evidence="1">
    <location>
        <begin position="60"/>
        <end position="79"/>
    </location>
</feature>
<dbReference type="EMBL" id="GL376590">
    <property type="status" value="NOT_ANNOTATED_CDS"/>
    <property type="molecule type" value="Genomic_DNA"/>
</dbReference>
<keyword evidence="1" id="KW-1133">Transmembrane helix</keyword>
<dbReference type="VEuPathDB" id="FungiDB:PYU1_G010887"/>
<dbReference type="AlphaFoldDB" id="K3X111"/>
<dbReference type="InParanoid" id="K3X111"/>
<feature type="transmembrane region" description="Helical" evidence="1">
    <location>
        <begin position="35"/>
        <end position="54"/>
    </location>
</feature>
<evidence type="ECO:0000313" key="2">
    <source>
        <dbReference type="EnsemblProtists" id="PYU1_T010910"/>
    </source>
</evidence>
<dbReference type="EnsemblProtists" id="PYU1_T010910">
    <property type="protein sequence ID" value="PYU1_T010910"/>
    <property type="gene ID" value="PYU1_G010887"/>
</dbReference>
<keyword evidence="1" id="KW-0472">Membrane</keyword>
<dbReference type="Proteomes" id="UP000019132">
    <property type="component" value="Unassembled WGS sequence"/>
</dbReference>
<name>K3X111_GLOUD</name>
<evidence type="ECO:0000313" key="3">
    <source>
        <dbReference type="Proteomes" id="UP000019132"/>
    </source>
</evidence>
<sequence>MVLADANVIIVTSPVLLGFLFGYDHETAATDGSWIAIGSAFLEAISQAFVFISVRKLRGINVLVIVMSFLYIGIARRGFKLEKAGIASCVRVCVFIWDSVLLREHINHWSLVGMCAIVIALRKSNAQ</sequence>